<dbReference type="InterPro" id="IPR015943">
    <property type="entry name" value="WD40/YVTN_repeat-like_dom_sf"/>
</dbReference>
<protein>
    <recommendedName>
        <fullName evidence="3">Protein RIC1 homolog</fullName>
    </recommendedName>
</protein>
<dbReference type="Gene3D" id="2.130.10.10">
    <property type="entry name" value="YVTN repeat-like/Quinoprotein amine dehydrogenase"/>
    <property type="match status" value="1"/>
</dbReference>
<organism evidence="6 7">
    <name type="scientific">Sinocyclocheilus grahami</name>
    <name type="common">Dianchi golden-line fish</name>
    <name type="synonym">Barbus grahami</name>
    <dbReference type="NCBI Taxonomy" id="75366"/>
    <lineage>
        <taxon>Eukaryota</taxon>
        <taxon>Metazoa</taxon>
        <taxon>Chordata</taxon>
        <taxon>Craniata</taxon>
        <taxon>Vertebrata</taxon>
        <taxon>Euteleostomi</taxon>
        <taxon>Actinopterygii</taxon>
        <taxon>Neopterygii</taxon>
        <taxon>Teleostei</taxon>
        <taxon>Ostariophysi</taxon>
        <taxon>Cypriniformes</taxon>
        <taxon>Cyprinidae</taxon>
        <taxon>Cyprininae</taxon>
        <taxon>Sinocyclocheilus</taxon>
    </lineage>
</organism>
<accession>A0A672QSJ3</accession>
<evidence type="ECO:0000256" key="3">
    <source>
        <dbReference type="ARBA" id="ARBA00029879"/>
    </source>
</evidence>
<gene>
    <name evidence="6" type="primary">LOC107573208</name>
</gene>
<dbReference type="PANTHER" id="PTHR22746">
    <property type="entry name" value="RAB6A-GEF COMPLEX PARTNER PROTEIN 1"/>
    <property type="match status" value="1"/>
</dbReference>
<evidence type="ECO:0000256" key="4">
    <source>
        <dbReference type="SAM" id="MobiDB-lite"/>
    </source>
</evidence>
<dbReference type="GO" id="GO:0000139">
    <property type="term" value="C:Golgi membrane"/>
    <property type="evidence" value="ECO:0007669"/>
    <property type="project" value="TreeGrafter"/>
</dbReference>
<feature type="compositionally biased region" description="Acidic residues" evidence="4">
    <location>
        <begin position="1154"/>
        <end position="1165"/>
    </location>
</feature>
<dbReference type="AlphaFoldDB" id="A0A672QSJ3"/>
<reference evidence="6" key="2">
    <citation type="submission" date="2025-09" db="UniProtKB">
        <authorList>
            <consortium name="Ensembl"/>
        </authorList>
    </citation>
    <scope>IDENTIFICATION</scope>
</reference>
<evidence type="ECO:0000313" key="6">
    <source>
        <dbReference type="Ensembl" id="ENSSGRP00000079023.1"/>
    </source>
</evidence>
<comment type="subcellular location">
    <subcellularLocation>
        <location evidence="1">Membrane</location>
    </subcellularLocation>
</comment>
<feature type="domain" description="RIC1 C-terminal alpha solenoid region" evidence="5">
    <location>
        <begin position="732"/>
        <end position="890"/>
    </location>
</feature>
<proteinExistence type="predicted"/>
<feature type="region of interest" description="Disordered" evidence="4">
    <location>
        <begin position="1129"/>
        <end position="1171"/>
    </location>
</feature>
<dbReference type="GO" id="GO:0034066">
    <property type="term" value="C:Ric1-Rgp1 guanyl-nucleotide exchange factor complex"/>
    <property type="evidence" value="ECO:0007669"/>
    <property type="project" value="InterPro"/>
</dbReference>
<evidence type="ECO:0000256" key="1">
    <source>
        <dbReference type="ARBA" id="ARBA00004370"/>
    </source>
</evidence>
<keyword evidence="7" id="KW-1185">Reference proteome</keyword>
<reference evidence="6" key="1">
    <citation type="submission" date="2025-08" db="UniProtKB">
        <authorList>
            <consortium name="Ensembl"/>
        </authorList>
    </citation>
    <scope>IDENTIFICATION</scope>
</reference>
<sequence length="1171" mass="129925">PDYVLNWVKLQICPEIPYSGTAAQFGFYQLVEWKPDDSMIAVTAANGYILLFDIRGSDEKYLYEPVYPKGARVKVTPGYKEEQCAPALTLEMKKPVDLEAPISCLQTLQEDLLVATADGYLHMLHWDSVSNGRRAVNLCTIPFSLDLQSSRGGPCLDLDGVHIREMEYCATLDGFAVVFDDGRLGFITPTANRLATDQLQGVWAADVSDGTCVAVNNKYRLMAFGCASGSVLVYMIDSSTGSMQLSHKLELTPKHYPDIWNKTGAVKMIRWSPDCSVVMVTWDCGGLSLWSVFGAHLICTLGEDFAYRSDGTKKEPLKISSMSWGVEGYHLWVISSTDATPVPDGAEGDEKLQQTGILQFQFIKSALTVNPCTSNQEQVLLHGEDRLYLTCGDPTQAHSVSDKSPSRDSSSPLSQGLSTLLGHKHWQVVQIHSTYLETNWPIREQNMMVTGGLTWWDDFVVVACYNFIDRQEELRLYVRTSNLDNVFASVTKLQADTLLLNVFRNVVILFRADCSICLYSIERRHDGPNPSVSVELLQEVSMSRYIPHPGLVVSVTLTSVRTETGITLKAPQQACSAESILLNLAGQLIMLQRDRSGPQVREKDTPANQTKLLPFCPPVVLAQCVENVWTTCRSNRKKRHLMEALWLSCGEAGMKVWLPLFPRDHRKPHSFLSRRIMLPFHINIYPLTVLFEDALILGASNETALFDGPSSSSLEALFPFCTVERTSQIYLHHILRQLLVRNLGEQALMLAQSCAMLPYFPHVLELMVHVVLEEEATSREPIPDPLLPTVAKFVTEFPLFLQTIVHCARKTEYALWNYLFAAVGNPKDLFEECLMAQDLDTAASYLIILQNMEVPAVSRQHATLLFNTALEQGKWDLCRHMIRFLKAIGSGESETPPSTPTTQEQSSTGGFEFFRNRSISLSQSADSIAGGKFNLQKTLSTQEAFLSPLVNKGLCLTKECSIGSATDLTETSSMVDGDWTMVDENFSTLSLSQSELEHISMELANKGPHKSQVQLRYLLHVFMEAGCLEWCVVIGLILRDAGVIKQVVGFLDSPEVPPETVQSIRAGLKAVDLWASSDCLGYKPFLNLIGPQLLKLLEVPVEQVQPEAFQPTGASKLSEPPLLLLPRAEELTAAHPLPSDGPAGASARPLNDTPPEEQEPLEEGSYDCTLS</sequence>
<dbReference type="GO" id="GO:0042147">
    <property type="term" value="P:retrograde transport, endosome to Golgi"/>
    <property type="evidence" value="ECO:0007669"/>
    <property type="project" value="TreeGrafter"/>
</dbReference>
<name>A0A672QSJ3_SINGR</name>
<evidence type="ECO:0000313" key="7">
    <source>
        <dbReference type="Proteomes" id="UP000472262"/>
    </source>
</evidence>
<feature type="region of interest" description="Disordered" evidence="4">
    <location>
        <begin position="396"/>
        <end position="415"/>
    </location>
</feature>
<dbReference type="InterPro" id="IPR040096">
    <property type="entry name" value="Ric1"/>
</dbReference>
<dbReference type="InterPro" id="IPR009771">
    <property type="entry name" value="RIC1_C"/>
</dbReference>
<dbReference type="GO" id="GO:0006886">
    <property type="term" value="P:intracellular protein transport"/>
    <property type="evidence" value="ECO:0007669"/>
    <property type="project" value="InterPro"/>
</dbReference>
<dbReference type="GO" id="GO:0005829">
    <property type="term" value="C:cytosol"/>
    <property type="evidence" value="ECO:0007669"/>
    <property type="project" value="TreeGrafter"/>
</dbReference>
<dbReference type="Ensembl" id="ENSSGRT00000084149.1">
    <property type="protein sequence ID" value="ENSSGRP00000079023.1"/>
    <property type="gene ID" value="ENSSGRG00000040011.1"/>
</dbReference>
<dbReference type="PANTHER" id="PTHR22746:SF10">
    <property type="entry name" value="GUANINE NUCLEOTIDE EXCHANGE FACTOR SUBUNIT RIC1"/>
    <property type="match status" value="1"/>
</dbReference>
<evidence type="ECO:0000256" key="2">
    <source>
        <dbReference type="ARBA" id="ARBA00023136"/>
    </source>
</evidence>
<evidence type="ECO:0000259" key="5">
    <source>
        <dbReference type="Pfam" id="PF07064"/>
    </source>
</evidence>
<dbReference type="Pfam" id="PF25440">
    <property type="entry name" value="Beta-prop_RIC1_2nd"/>
    <property type="match status" value="1"/>
</dbReference>
<dbReference type="Pfam" id="PF07064">
    <property type="entry name" value="RIC1"/>
    <property type="match status" value="1"/>
</dbReference>
<dbReference type="Proteomes" id="UP000472262">
    <property type="component" value="Unassembled WGS sequence"/>
</dbReference>
<keyword evidence="2" id="KW-0472">Membrane</keyword>
<dbReference type="InterPro" id="IPR036322">
    <property type="entry name" value="WD40_repeat_dom_sf"/>
</dbReference>
<dbReference type="SUPFAM" id="SSF50978">
    <property type="entry name" value="WD40 repeat-like"/>
    <property type="match status" value="1"/>
</dbReference>